<feature type="compositionally biased region" description="Basic residues" evidence="1">
    <location>
        <begin position="84"/>
        <end position="97"/>
    </location>
</feature>
<feature type="region of interest" description="Disordered" evidence="1">
    <location>
        <begin position="1"/>
        <end position="213"/>
    </location>
</feature>
<feature type="compositionally biased region" description="Polar residues" evidence="1">
    <location>
        <begin position="33"/>
        <end position="60"/>
    </location>
</feature>
<feature type="compositionally biased region" description="Low complexity" evidence="1">
    <location>
        <begin position="322"/>
        <end position="337"/>
    </location>
</feature>
<proteinExistence type="predicted"/>
<comment type="caution">
    <text evidence="2">The sequence shown here is derived from an EMBL/GenBank/DDBJ whole genome shotgun (WGS) entry which is preliminary data.</text>
</comment>
<sequence>MVSVRKLKQMERNRETGTDSTHEGDLEADSASEMPSSSKITVNSASDSQSQRPFTRSQSGRPIKRRVRDDNALDSASQSTSPAKRPKVTRKRSVRKPQPKEEPKEAESEDNDNLPYPSDEYQTPAESEELARSTPPIDKSSDPSTSTSESSTVQSAQNSLPMRYGTNRVMRATLPTPVPNLTKKSRGRRVPTRVGAETPNSGGDRTDDKRSTSNAIYDRSIHMKNHIKVHKAYVASSSTGDEEPVEDTNKKLPRAVATTPATNNPLLSLAAAAVRPLQPAPTLHNVADPGYSTGSESTVASSTPSLFSSLRQTYTQMSLSSIGTSSYESSGDSSAFSTNMAVSSLRSTDMSPKRGVAAADQQRHPLVAAEQAWKS</sequence>
<feature type="compositionally biased region" description="Low complexity" evidence="1">
    <location>
        <begin position="133"/>
        <end position="152"/>
    </location>
</feature>
<evidence type="ECO:0000256" key="1">
    <source>
        <dbReference type="SAM" id="MobiDB-lite"/>
    </source>
</evidence>
<dbReference type="EMBL" id="JBBXMP010000012">
    <property type="protein sequence ID" value="KAL0069465.1"/>
    <property type="molecule type" value="Genomic_DNA"/>
</dbReference>
<feature type="compositionally biased region" description="Basic and acidic residues" evidence="1">
    <location>
        <begin position="8"/>
        <end position="25"/>
    </location>
</feature>
<dbReference type="Proteomes" id="UP001437256">
    <property type="component" value="Unassembled WGS sequence"/>
</dbReference>
<protein>
    <submittedName>
        <fullName evidence="2">Uncharacterized protein</fullName>
    </submittedName>
</protein>
<reference evidence="2 3" key="1">
    <citation type="submission" date="2024-05" db="EMBL/GenBank/DDBJ databases">
        <title>A draft genome resource for the thread blight pathogen Marasmius tenuissimus strain MS-2.</title>
        <authorList>
            <person name="Yulfo-Soto G.E."/>
            <person name="Baruah I.K."/>
            <person name="Amoako-Attah I."/>
            <person name="Bukari Y."/>
            <person name="Meinhardt L.W."/>
            <person name="Bailey B.A."/>
            <person name="Cohen S.P."/>
        </authorList>
    </citation>
    <scope>NUCLEOTIDE SEQUENCE [LARGE SCALE GENOMIC DNA]</scope>
    <source>
        <strain evidence="2 3">MS-2</strain>
    </source>
</reference>
<evidence type="ECO:0000313" key="3">
    <source>
        <dbReference type="Proteomes" id="UP001437256"/>
    </source>
</evidence>
<name>A0ABR3A680_9AGAR</name>
<keyword evidence="3" id="KW-1185">Reference proteome</keyword>
<feature type="compositionally biased region" description="Polar residues" evidence="1">
    <location>
        <begin position="338"/>
        <end position="350"/>
    </location>
</feature>
<organism evidence="2 3">
    <name type="scientific">Marasmius tenuissimus</name>
    <dbReference type="NCBI Taxonomy" id="585030"/>
    <lineage>
        <taxon>Eukaryota</taxon>
        <taxon>Fungi</taxon>
        <taxon>Dikarya</taxon>
        <taxon>Basidiomycota</taxon>
        <taxon>Agaricomycotina</taxon>
        <taxon>Agaricomycetes</taxon>
        <taxon>Agaricomycetidae</taxon>
        <taxon>Agaricales</taxon>
        <taxon>Marasmiineae</taxon>
        <taxon>Marasmiaceae</taxon>
        <taxon>Marasmius</taxon>
    </lineage>
</organism>
<gene>
    <name evidence="2" type="ORF">AAF712_003500</name>
</gene>
<accession>A0ABR3A680</accession>
<evidence type="ECO:0000313" key="2">
    <source>
        <dbReference type="EMBL" id="KAL0069465.1"/>
    </source>
</evidence>
<feature type="region of interest" description="Disordered" evidence="1">
    <location>
        <begin position="322"/>
        <end position="375"/>
    </location>
</feature>